<organism evidence="1 2">
    <name type="scientific">Trametes sanguinea</name>
    <dbReference type="NCBI Taxonomy" id="158606"/>
    <lineage>
        <taxon>Eukaryota</taxon>
        <taxon>Fungi</taxon>
        <taxon>Dikarya</taxon>
        <taxon>Basidiomycota</taxon>
        <taxon>Agaricomycotina</taxon>
        <taxon>Agaricomycetes</taxon>
        <taxon>Polyporales</taxon>
        <taxon>Polyporaceae</taxon>
        <taxon>Trametes</taxon>
    </lineage>
</organism>
<proteinExistence type="predicted"/>
<sequence length="198" mass="22301">MNPYRCGLFDRDVKEPLPVLRMVFALASPEAAVASPAIPVRQSPRRDGTAAFTAYDIWCAGASSKTFDVIQQAEDDTFANLLKAIRSSSDYALQSNLNDRQTLRRSRPRRRWRRVGRPRSRTQRRWAQGVRDTSSRTQCPAPASSTASQCRQSMLSQGIPSFTRAVQCSMIERGRGRKRATHLVITQKLITSLCMKLL</sequence>
<evidence type="ECO:0000313" key="2">
    <source>
        <dbReference type="Proteomes" id="UP001144978"/>
    </source>
</evidence>
<dbReference type="EMBL" id="JANSHE010003275">
    <property type="protein sequence ID" value="KAJ2986782.1"/>
    <property type="molecule type" value="Genomic_DNA"/>
</dbReference>
<comment type="caution">
    <text evidence="1">The sequence shown here is derived from an EMBL/GenBank/DDBJ whole genome shotgun (WGS) entry which is preliminary data.</text>
</comment>
<keyword evidence="2" id="KW-1185">Reference proteome</keyword>
<gene>
    <name evidence="1" type="ORF">NUW54_g9632</name>
</gene>
<evidence type="ECO:0000313" key="1">
    <source>
        <dbReference type="EMBL" id="KAJ2986782.1"/>
    </source>
</evidence>
<accession>A0ACC1P714</accession>
<name>A0ACC1P714_9APHY</name>
<dbReference type="Proteomes" id="UP001144978">
    <property type="component" value="Unassembled WGS sequence"/>
</dbReference>
<protein>
    <submittedName>
        <fullName evidence="1">Uncharacterized protein</fullName>
    </submittedName>
</protein>
<reference evidence="1" key="1">
    <citation type="submission" date="2022-08" db="EMBL/GenBank/DDBJ databases">
        <title>Genome Sequence of Pycnoporus sanguineus.</title>
        <authorList>
            <person name="Buettner E."/>
        </authorList>
    </citation>
    <scope>NUCLEOTIDE SEQUENCE</scope>
    <source>
        <strain evidence="1">CG-C14</strain>
    </source>
</reference>